<organism evidence="2 3">
    <name type="scientific">Falsibacillus albus</name>
    <dbReference type="NCBI Taxonomy" id="2478915"/>
    <lineage>
        <taxon>Bacteria</taxon>
        <taxon>Bacillati</taxon>
        <taxon>Bacillota</taxon>
        <taxon>Bacilli</taxon>
        <taxon>Bacillales</taxon>
        <taxon>Bacillaceae</taxon>
        <taxon>Falsibacillus</taxon>
    </lineage>
</organism>
<reference evidence="2 3" key="1">
    <citation type="submission" date="2018-10" db="EMBL/GenBank/DDBJ databases">
        <title>Falsibacillus sp. genome draft.</title>
        <authorList>
            <person name="Shi S."/>
        </authorList>
    </citation>
    <scope>NUCLEOTIDE SEQUENCE [LARGE SCALE GENOMIC DNA]</scope>
    <source>
        <strain evidence="2 3">GY 10110</strain>
    </source>
</reference>
<keyword evidence="1" id="KW-0812">Transmembrane</keyword>
<feature type="transmembrane region" description="Helical" evidence="1">
    <location>
        <begin position="56"/>
        <end position="75"/>
    </location>
</feature>
<accession>A0A3L7JJX0</accession>
<comment type="caution">
    <text evidence="2">The sequence shown here is derived from an EMBL/GenBank/DDBJ whole genome shotgun (WGS) entry which is preliminary data.</text>
</comment>
<feature type="transmembrane region" description="Helical" evidence="1">
    <location>
        <begin position="6"/>
        <end position="25"/>
    </location>
</feature>
<sequence length="79" mass="8891">MSLYMILLTIIGVVIVGGALIYTLMIGKGQKAVDGEFDASVSDPVKRHSYLRNPIFLTYIIVISLALLYVLYEVIQHRY</sequence>
<dbReference type="RefSeq" id="WP_121682756.1">
    <property type="nucleotide sequence ID" value="NZ_RCVZ01000029.1"/>
</dbReference>
<dbReference type="Proteomes" id="UP000276770">
    <property type="component" value="Unassembled WGS sequence"/>
</dbReference>
<evidence type="ECO:0000313" key="3">
    <source>
        <dbReference type="Proteomes" id="UP000276770"/>
    </source>
</evidence>
<evidence type="ECO:0000313" key="2">
    <source>
        <dbReference type="EMBL" id="RLQ90605.1"/>
    </source>
</evidence>
<dbReference type="AlphaFoldDB" id="A0A3L7JJX0"/>
<protein>
    <submittedName>
        <fullName evidence="2">Uncharacterized protein</fullName>
    </submittedName>
</protein>
<proteinExistence type="predicted"/>
<dbReference type="OrthoDB" id="2454818at2"/>
<keyword evidence="1" id="KW-1133">Transmembrane helix</keyword>
<gene>
    <name evidence="2" type="ORF">D9X91_21740</name>
</gene>
<name>A0A3L7JJX0_9BACI</name>
<keyword evidence="1" id="KW-0472">Membrane</keyword>
<keyword evidence="3" id="KW-1185">Reference proteome</keyword>
<dbReference type="EMBL" id="RCVZ01000029">
    <property type="protein sequence ID" value="RLQ90605.1"/>
    <property type="molecule type" value="Genomic_DNA"/>
</dbReference>
<evidence type="ECO:0000256" key="1">
    <source>
        <dbReference type="SAM" id="Phobius"/>
    </source>
</evidence>